<dbReference type="EMBL" id="JACKTI010000029">
    <property type="protein sequence ID" value="MCV7023652.1"/>
    <property type="molecule type" value="Genomic_DNA"/>
</dbReference>
<proteinExistence type="predicted"/>
<organism evidence="1 2">
    <name type="scientific">Mycolicibacterium novocastrense</name>
    <name type="common">Mycobacterium novocastrense</name>
    <dbReference type="NCBI Taxonomy" id="59813"/>
    <lineage>
        <taxon>Bacteria</taxon>
        <taxon>Bacillati</taxon>
        <taxon>Actinomycetota</taxon>
        <taxon>Actinomycetes</taxon>
        <taxon>Mycobacteriales</taxon>
        <taxon>Mycobacteriaceae</taxon>
        <taxon>Mycolicibacterium</taxon>
    </lineage>
</organism>
<comment type="caution">
    <text evidence="1">The sequence shown here is derived from an EMBL/GenBank/DDBJ whole genome shotgun (WGS) entry which is preliminary data.</text>
</comment>
<accession>A0AAW5SJL8</accession>
<sequence>MVNTVTWTSPHTGIKHQSKFIRYAIARLCEDLETKYNNGEAFPPPAVSSM</sequence>
<dbReference type="Proteomes" id="UP001207528">
    <property type="component" value="Unassembled WGS sequence"/>
</dbReference>
<evidence type="ECO:0000313" key="1">
    <source>
        <dbReference type="EMBL" id="MCV7023652.1"/>
    </source>
</evidence>
<dbReference type="AlphaFoldDB" id="A0AAW5SJL8"/>
<protein>
    <submittedName>
        <fullName evidence="1">Uncharacterized protein</fullName>
    </submittedName>
</protein>
<reference evidence="1" key="1">
    <citation type="submission" date="2020-07" db="EMBL/GenBank/DDBJ databases">
        <authorList>
            <person name="Pettersson B.M.F."/>
            <person name="Behra P.R.K."/>
            <person name="Ramesh M."/>
            <person name="Das S."/>
            <person name="Dasgupta S."/>
            <person name="Kirsebom L.A."/>
        </authorList>
    </citation>
    <scope>NUCLEOTIDE SEQUENCE</scope>
    <source>
        <strain evidence="1">DSM 44203</strain>
    </source>
</reference>
<dbReference type="Gene3D" id="6.10.180.30">
    <property type="match status" value="1"/>
</dbReference>
<gene>
    <name evidence="1" type="ORF">H7I77_09870</name>
</gene>
<name>A0AAW5SJL8_MYCNV</name>
<evidence type="ECO:0000313" key="2">
    <source>
        <dbReference type="Proteomes" id="UP001207528"/>
    </source>
</evidence>
<reference evidence="1" key="2">
    <citation type="journal article" date="2022" name="BMC Genomics">
        <title>Comparative genome analysis of mycobacteria focusing on tRNA and non-coding RNA.</title>
        <authorList>
            <person name="Behra P.R.K."/>
            <person name="Pettersson B.M.F."/>
            <person name="Ramesh M."/>
            <person name="Das S."/>
            <person name="Dasgupta S."/>
            <person name="Kirsebom L.A."/>
        </authorList>
    </citation>
    <scope>NUCLEOTIDE SEQUENCE</scope>
    <source>
        <strain evidence="1">DSM 44203</strain>
    </source>
</reference>